<dbReference type="AlphaFoldDB" id="A0A917GQI1"/>
<evidence type="ECO:0000256" key="6">
    <source>
        <dbReference type="ARBA" id="ARBA00023014"/>
    </source>
</evidence>
<gene>
    <name evidence="10" type="ORF">GCM10011403_08240</name>
</gene>
<dbReference type="GO" id="GO:0010181">
    <property type="term" value="F:FMN binding"/>
    <property type="evidence" value="ECO:0007669"/>
    <property type="project" value="InterPro"/>
</dbReference>
<feature type="chain" id="PRO_5037410866" description="4Fe-4S ferredoxin-type domain-containing protein" evidence="8">
    <location>
        <begin position="24"/>
        <end position="673"/>
    </location>
</feature>
<keyword evidence="6" id="KW-0411">Iron-sulfur</keyword>
<keyword evidence="11" id="KW-1185">Reference proteome</keyword>
<dbReference type="OrthoDB" id="9806398at2"/>
<dbReference type="InterPro" id="IPR007329">
    <property type="entry name" value="FMN-bd"/>
</dbReference>
<sequence length="673" mass="74341">MKSTVVRLIMLLAVICSITLAHAQPPRQPREGNPVATPFSTDVQREWLSQVMPEADAFSDEKSGEPPVWEAYQVNPDSGQQTLIGYVFLTADVPPEERGFSAPIAMLAGINTDNQITGFKILHYVESYTNTVGDFAADPVFQAQYYGKSILDDFQVRQDIDGISGATVTSFAISRGLREAGRRVAAAYNGFTLETAVDRARKTRILDQLKPYTWEQLLAEGIVHQLTMPIPGGQELQLTLTYMGDAALGEYWIGQDAYARAERDAAARLGGSEMILLGVGGSGYQQFRQDRLTLQQGDMPTRRITANRLVTAGNADAGMIAGRAEFAGALVIDDSYDITEPINIGFQPLGSLEPYKIEFQPVGLGMQLAQNIPVLSEEEIADIERWENNAVRQFVADPPWGVTAWEKVVIIGIIFALVLIAFFTKNTRWRWAALLSTLVYLGFMEAGFLSVAHITGVLTQGPSAFLNNLPVTMIVVFTLVTTLIWGRVFCSSLCPFGAVQDIITKLTPKSLRNKMPKMPQAVHEKALYIKYGFLAFIIIMAVVFNNVQIFQYFEPFGTLFFMSGSAILFAILAAFLLASFVIPRFYCRYVCPLGAALGVISLVAPKRIKRVPQCELCSVCEKSCPTGAIKREKIDFKECVRCDICEDKLIKKAGTCRHDMSKIIVRHKELSAG</sequence>
<keyword evidence="4" id="KW-0249">Electron transport</keyword>
<keyword evidence="7" id="KW-0472">Membrane</keyword>
<keyword evidence="7" id="KW-0812">Transmembrane</keyword>
<comment type="caution">
    <text evidence="10">The sequence shown here is derived from an EMBL/GenBank/DDBJ whole genome shotgun (WGS) entry which is preliminary data.</text>
</comment>
<proteinExistence type="predicted"/>
<evidence type="ECO:0000313" key="11">
    <source>
        <dbReference type="Proteomes" id="UP000627715"/>
    </source>
</evidence>
<protein>
    <recommendedName>
        <fullName evidence="9">4Fe-4S ferredoxin-type domain-containing protein</fullName>
    </recommendedName>
</protein>
<feature type="transmembrane region" description="Helical" evidence="7">
    <location>
        <begin position="556"/>
        <end position="578"/>
    </location>
</feature>
<dbReference type="SMART" id="SM00900">
    <property type="entry name" value="FMN_bind"/>
    <property type="match status" value="1"/>
</dbReference>
<dbReference type="PANTHER" id="PTHR30176:SF3">
    <property type="entry name" value="FERREDOXIN-TYPE PROTEIN NAPH"/>
    <property type="match status" value="1"/>
</dbReference>
<accession>A0A917GQI1</accession>
<evidence type="ECO:0000259" key="9">
    <source>
        <dbReference type="PROSITE" id="PS51379"/>
    </source>
</evidence>
<dbReference type="EMBL" id="BMIY01000003">
    <property type="protein sequence ID" value="GGG53428.1"/>
    <property type="molecule type" value="Genomic_DNA"/>
</dbReference>
<feature type="transmembrane region" description="Helical" evidence="7">
    <location>
        <begin position="431"/>
        <end position="452"/>
    </location>
</feature>
<dbReference type="PROSITE" id="PS00198">
    <property type="entry name" value="4FE4S_FER_1"/>
    <property type="match status" value="1"/>
</dbReference>
<evidence type="ECO:0000313" key="10">
    <source>
        <dbReference type="EMBL" id="GGG53428.1"/>
    </source>
</evidence>
<name>A0A917GQI1_9GAMM</name>
<feature type="domain" description="4Fe-4S ferredoxin-type" evidence="9">
    <location>
        <begin position="606"/>
        <end position="634"/>
    </location>
</feature>
<keyword evidence="5" id="KW-0408">Iron</keyword>
<reference evidence="10" key="2">
    <citation type="submission" date="2020-09" db="EMBL/GenBank/DDBJ databases">
        <authorList>
            <person name="Sun Q."/>
            <person name="Zhou Y."/>
        </authorList>
    </citation>
    <scope>NUCLEOTIDE SEQUENCE</scope>
    <source>
        <strain evidence="10">CGMCC 1.15425</strain>
    </source>
</reference>
<organism evidence="10 11">
    <name type="scientific">Pseudohongiella nitratireducens</name>
    <dbReference type="NCBI Taxonomy" id="1768907"/>
    <lineage>
        <taxon>Bacteria</taxon>
        <taxon>Pseudomonadati</taxon>
        <taxon>Pseudomonadota</taxon>
        <taxon>Gammaproteobacteria</taxon>
        <taxon>Pseudomonadales</taxon>
        <taxon>Pseudohongiellaceae</taxon>
        <taxon>Pseudohongiella</taxon>
    </lineage>
</organism>
<dbReference type="GO" id="GO:0046872">
    <property type="term" value="F:metal ion binding"/>
    <property type="evidence" value="ECO:0007669"/>
    <property type="project" value="UniProtKB-KW"/>
</dbReference>
<dbReference type="Pfam" id="PF04205">
    <property type="entry name" value="FMN_bind"/>
    <property type="match status" value="1"/>
</dbReference>
<dbReference type="SUPFAM" id="SSF54862">
    <property type="entry name" value="4Fe-4S ferredoxins"/>
    <property type="match status" value="1"/>
</dbReference>
<feature type="transmembrane region" description="Helical" evidence="7">
    <location>
        <begin position="464"/>
        <end position="485"/>
    </location>
</feature>
<feature type="signal peptide" evidence="8">
    <location>
        <begin position="1"/>
        <end position="23"/>
    </location>
</feature>
<reference evidence="10" key="1">
    <citation type="journal article" date="2014" name="Int. J. Syst. Evol. Microbiol.">
        <title>Complete genome sequence of Corynebacterium casei LMG S-19264T (=DSM 44701T), isolated from a smear-ripened cheese.</title>
        <authorList>
            <consortium name="US DOE Joint Genome Institute (JGI-PGF)"/>
            <person name="Walter F."/>
            <person name="Albersmeier A."/>
            <person name="Kalinowski J."/>
            <person name="Ruckert C."/>
        </authorList>
    </citation>
    <scope>NUCLEOTIDE SEQUENCE</scope>
    <source>
        <strain evidence="10">CGMCC 1.15425</strain>
    </source>
</reference>
<evidence type="ECO:0000256" key="3">
    <source>
        <dbReference type="ARBA" id="ARBA00022723"/>
    </source>
</evidence>
<keyword evidence="8" id="KW-0732">Signal</keyword>
<evidence type="ECO:0000256" key="4">
    <source>
        <dbReference type="ARBA" id="ARBA00022982"/>
    </source>
</evidence>
<evidence type="ECO:0000256" key="8">
    <source>
        <dbReference type="SAM" id="SignalP"/>
    </source>
</evidence>
<feature type="transmembrane region" description="Helical" evidence="7">
    <location>
        <begin position="404"/>
        <end position="424"/>
    </location>
</feature>
<evidence type="ECO:0000256" key="1">
    <source>
        <dbReference type="ARBA" id="ARBA00022448"/>
    </source>
</evidence>
<dbReference type="GO" id="GO:0051539">
    <property type="term" value="F:4 iron, 4 sulfur cluster binding"/>
    <property type="evidence" value="ECO:0007669"/>
    <property type="project" value="UniProtKB-KW"/>
</dbReference>
<keyword evidence="3" id="KW-0479">Metal-binding</keyword>
<dbReference type="InterPro" id="IPR017896">
    <property type="entry name" value="4Fe4S_Fe-S-bd"/>
</dbReference>
<evidence type="ECO:0000256" key="7">
    <source>
        <dbReference type="SAM" id="Phobius"/>
    </source>
</evidence>
<keyword evidence="7" id="KW-1133">Transmembrane helix</keyword>
<dbReference type="InterPro" id="IPR051684">
    <property type="entry name" value="Electron_Trans/Redox"/>
</dbReference>
<keyword evidence="2" id="KW-0004">4Fe-4S</keyword>
<dbReference type="InterPro" id="IPR017900">
    <property type="entry name" value="4Fe4S_Fe_S_CS"/>
</dbReference>
<dbReference type="GO" id="GO:0005886">
    <property type="term" value="C:plasma membrane"/>
    <property type="evidence" value="ECO:0007669"/>
    <property type="project" value="TreeGrafter"/>
</dbReference>
<dbReference type="Pfam" id="PF12801">
    <property type="entry name" value="Fer4_5"/>
    <property type="match status" value="2"/>
</dbReference>
<dbReference type="PANTHER" id="PTHR30176">
    <property type="entry name" value="FERREDOXIN-TYPE PROTEIN NAPH"/>
    <property type="match status" value="1"/>
</dbReference>
<evidence type="ECO:0000256" key="2">
    <source>
        <dbReference type="ARBA" id="ARBA00022485"/>
    </source>
</evidence>
<feature type="transmembrane region" description="Helical" evidence="7">
    <location>
        <begin position="527"/>
        <end position="544"/>
    </location>
</feature>
<evidence type="ECO:0000256" key="5">
    <source>
        <dbReference type="ARBA" id="ARBA00023004"/>
    </source>
</evidence>
<dbReference type="RefSeq" id="WP_068809924.1">
    <property type="nucleotide sequence ID" value="NZ_BMIY01000003.1"/>
</dbReference>
<dbReference type="Proteomes" id="UP000627715">
    <property type="component" value="Unassembled WGS sequence"/>
</dbReference>
<keyword evidence="1" id="KW-0813">Transport</keyword>
<dbReference type="PROSITE" id="PS51379">
    <property type="entry name" value="4FE4S_FER_2"/>
    <property type="match status" value="1"/>
</dbReference>